<sequence>MMALTMPIAQCAHACALASAAATSGTSSAVVSRSGGSVILNAVGILSSQHKLRSSSWTGLRPGAGVSQLSKTDGIHVCREVLETHGLVRAAAVDQSSVTTGAPPPPPAAPIKQESDVRISQVAKDTMTIRGRCMDRLKYEVEYGLKRGTTNNSYVIKGTNSTALIDIMDQSFAEAFTKTLETAFDLSSIKYLVLGHFSPKRVESLKILLQALEKKGTSIEIYCSNPAAQLLTKLLASDTLEKVYKLKTVRAGDVLDLGGHELQFILTPTPRWPDGMCSYDPSTQLLFSQKLFSAHVCEENDYDIGGVDVYGEDWRFYFECMLASSPKQTKAALEKLDIVAQYSKPSYKDRKGVDVVKEDMKFIFSTVLSAFNLPISKGMLAGSLGDKLVTAAICPLHGPIVRSSLTELVREYGVWTYEKLKQSEEATVAVIYASAYGNTTALAQAISYMTAALGFAILSRDIDESRGISKAGVGVDTLNVEICSTEELVASLQRCSGFVIGSPTLGGHMPTPIQNALGVILCDEYAKKLPCGVFGSFGWSGEAVDMIEQRLKDCDFNLAFPTIRCKFKPTEATLQVCEESGTDLAQAIRKLKLKKRSEAAPKFTVASNVEQAVGRVVGSLCVLTARSGDAESAMLASWVSQASFVPPGLTIAVAKDRAVEGLVLVGARFVVNVLGQNKSNAVAKQLLKPFLPGENRMEGLETTVASNGGLILKDAISWMECTVQSRMETGDHWVLYAVVDSGKLEDDTTLTAVHYRKTGARY</sequence>
<organism evidence="9 10">
    <name type="scientific">Marchantia polymorpha subsp. ruderalis</name>
    <dbReference type="NCBI Taxonomy" id="1480154"/>
    <lineage>
        <taxon>Eukaryota</taxon>
        <taxon>Viridiplantae</taxon>
        <taxon>Streptophyta</taxon>
        <taxon>Embryophyta</taxon>
        <taxon>Marchantiophyta</taxon>
        <taxon>Marchantiopsida</taxon>
        <taxon>Marchantiidae</taxon>
        <taxon>Marchantiales</taxon>
        <taxon>Marchantiaceae</taxon>
        <taxon>Marchantia</taxon>
    </lineage>
</organism>
<dbReference type="CDD" id="cd07709">
    <property type="entry name" value="flavodiiron_proteins_MBL-fold"/>
    <property type="match status" value="1"/>
</dbReference>
<dbReference type="InterPro" id="IPR012349">
    <property type="entry name" value="Split_barrel_FMN-bd"/>
</dbReference>
<accession>A0A176VWM7</accession>
<dbReference type="InterPro" id="IPR002563">
    <property type="entry name" value="Flavin_Rdtase-like_dom"/>
</dbReference>
<evidence type="ECO:0000256" key="2">
    <source>
        <dbReference type="ARBA" id="ARBA00006098"/>
    </source>
</evidence>
<comment type="similarity">
    <text evidence="2">In the C-terminal section; belongs to the flavodoxin reductase family.</text>
</comment>
<keyword evidence="3" id="KW-0813">Transport</keyword>
<dbReference type="PANTHER" id="PTHR32145">
    <property type="entry name" value="DIFLAVIN FLAVOPROTEIN A 2-RELATED"/>
    <property type="match status" value="1"/>
</dbReference>
<dbReference type="Proteomes" id="UP000077202">
    <property type="component" value="Unassembled WGS sequence"/>
</dbReference>
<dbReference type="AlphaFoldDB" id="A0A176VWM7"/>
<keyword evidence="10" id="KW-1185">Reference proteome</keyword>
<name>A0A176VWM7_MARPO</name>
<evidence type="ECO:0000256" key="1">
    <source>
        <dbReference type="ARBA" id="ARBA00001962"/>
    </source>
</evidence>
<dbReference type="InterPro" id="IPR036866">
    <property type="entry name" value="RibonucZ/Hydroxyglut_hydro"/>
</dbReference>
<dbReference type="Pfam" id="PF01613">
    <property type="entry name" value="Flavin_Reduct"/>
    <property type="match status" value="1"/>
</dbReference>
<dbReference type="InterPro" id="IPR001226">
    <property type="entry name" value="Flavodoxin_CS"/>
</dbReference>
<dbReference type="SUPFAM" id="SSF52218">
    <property type="entry name" value="Flavoproteins"/>
    <property type="match status" value="1"/>
</dbReference>
<reference evidence="9" key="1">
    <citation type="submission" date="2016-03" db="EMBL/GenBank/DDBJ databases">
        <title>Mechanisms controlling the formation of the plant cell surface in tip-growing cells are functionally conserved among land plants.</title>
        <authorList>
            <person name="Honkanen S."/>
            <person name="Jones V.A."/>
            <person name="Morieri G."/>
            <person name="Champion C."/>
            <person name="Hetherington A.J."/>
            <person name="Kelly S."/>
            <person name="Saint-Marcoux D."/>
            <person name="Proust H."/>
            <person name="Prescott H."/>
            <person name="Dolan L."/>
        </authorList>
    </citation>
    <scope>NUCLEOTIDE SEQUENCE [LARGE SCALE GENOMIC DNA]</scope>
    <source>
        <tissue evidence="9">Whole gametophyte</tissue>
    </source>
</reference>
<feature type="region of interest" description="Disordered" evidence="6">
    <location>
        <begin position="94"/>
        <end position="113"/>
    </location>
</feature>
<proteinExistence type="inferred from homology"/>
<dbReference type="InterPro" id="IPR045761">
    <property type="entry name" value="ODP_dom"/>
</dbReference>
<evidence type="ECO:0000256" key="7">
    <source>
        <dbReference type="SAM" id="SignalP"/>
    </source>
</evidence>
<dbReference type="Pfam" id="PF19583">
    <property type="entry name" value="ODP"/>
    <property type="match status" value="1"/>
</dbReference>
<dbReference type="Gene3D" id="3.60.15.10">
    <property type="entry name" value="Ribonuclease Z/Hydroxyacylglutathione hydrolase-like"/>
    <property type="match status" value="2"/>
</dbReference>
<dbReference type="SMART" id="SM00903">
    <property type="entry name" value="Flavin_Reduct"/>
    <property type="match status" value="1"/>
</dbReference>
<keyword evidence="7" id="KW-0732">Signal</keyword>
<comment type="function">
    <text evidence="5">Mediates electron transfer from NADH to oxygen, reducing it to water. This modular protein has 3 redox cofactors, in other organisms the same activity requires 2 or 3 proteins.</text>
</comment>
<dbReference type="SUPFAM" id="SSF56281">
    <property type="entry name" value="Metallo-hydrolase/oxidoreductase"/>
    <property type="match status" value="1"/>
</dbReference>
<dbReference type="Gene3D" id="3.40.50.360">
    <property type="match status" value="1"/>
</dbReference>
<feature type="domain" description="Flavodoxin-like" evidence="8">
    <location>
        <begin position="428"/>
        <end position="585"/>
    </location>
</feature>
<gene>
    <name evidence="9" type="ORF">AXG93_1052s1090</name>
</gene>
<dbReference type="GO" id="GO:0010181">
    <property type="term" value="F:FMN binding"/>
    <property type="evidence" value="ECO:0007669"/>
    <property type="project" value="InterPro"/>
</dbReference>
<protein>
    <recommendedName>
        <fullName evidence="8">Flavodoxin-like domain-containing protein</fullName>
    </recommendedName>
</protein>
<evidence type="ECO:0000256" key="4">
    <source>
        <dbReference type="ARBA" id="ARBA00022982"/>
    </source>
</evidence>
<dbReference type="InterPro" id="IPR051285">
    <property type="entry name" value="NADH_oxidoreductase_modular"/>
</dbReference>
<dbReference type="SMART" id="SM00849">
    <property type="entry name" value="Lactamase_B"/>
    <property type="match status" value="1"/>
</dbReference>
<feature type="signal peptide" evidence="7">
    <location>
        <begin position="1"/>
        <end position="20"/>
    </location>
</feature>
<dbReference type="PROSITE" id="PS00201">
    <property type="entry name" value="FLAVODOXIN"/>
    <property type="match status" value="1"/>
</dbReference>
<feature type="chain" id="PRO_5008052098" description="Flavodoxin-like domain-containing protein" evidence="7">
    <location>
        <begin position="21"/>
        <end position="762"/>
    </location>
</feature>
<evidence type="ECO:0000313" key="10">
    <source>
        <dbReference type="Proteomes" id="UP000077202"/>
    </source>
</evidence>
<dbReference type="SUPFAM" id="SSF50475">
    <property type="entry name" value="FMN-binding split barrel"/>
    <property type="match status" value="1"/>
</dbReference>
<evidence type="ECO:0000256" key="5">
    <source>
        <dbReference type="ARBA" id="ARBA00025633"/>
    </source>
</evidence>
<dbReference type="PROSITE" id="PS50902">
    <property type="entry name" value="FLAVODOXIN_LIKE"/>
    <property type="match status" value="1"/>
</dbReference>
<dbReference type="Pfam" id="PF00258">
    <property type="entry name" value="Flavodoxin_1"/>
    <property type="match status" value="1"/>
</dbReference>
<evidence type="ECO:0000256" key="3">
    <source>
        <dbReference type="ARBA" id="ARBA00022448"/>
    </source>
</evidence>
<dbReference type="GO" id="GO:0009055">
    <property type="term" value="F:electron transfer activity"/>
    <property type="evidence" value="ECO:0007669"/>
    <property type="project" value="InterPro"/>
</dbReference>
<comment type="caution">
    <text evidence="9">The sequence shown here is derived from an EMBL/GenBank/DDBJ whole genome shotgun (WGS) entry which is preliminary data.</text>
</comment>
<evidence type="ECO:0000313" key="9">
    <source>
        <dbReference type="EMBL" id="OAE24286.1"/>
    </source>
</evidence>
<dbReference type="InterPro" id="IPR008254">
    <property type="entry name" value="Flavodoxin/NO_synth"/>
</dbReference>
<dbReference type="Gene3D" id="2.30.110.10">
    <property type="entry name" value="Electron Transport, Fmn-binding Protein, Chain A"/>
    <property type="match status" value="1"/>
</dbReference>
<dbReference type="InterPro" id="IPR029039">
    <property type="entry name" value="Flavoprotein-like_sf"/>
</dbReference>
<keyword evidence="4" id="KW-0249">Electron transport</keyword>
<evidence type="ECO:0000256" key="6">
    <source>
        <dbReference type="SAM" id="MobiDB-lite"/>
    </source>
</evidence>
<dbReference type="PANTHER" id="PTHR32145:SF31">
    <property type="entry name" value="FLAVIN REDUCTASE-LIKE FMN-BINDING PROTEIN"/>
    <property type="match status" value="1"/>
</dbReference>
<comment type="cofactor">
    <cofactor evidence="1">
        <name>Fe cation</name>
        <dbReference type="ChEBI" id="CHEBI:24875"/>
    </cofactor>
</comment>
<dbReference type="EMBL" id="LVLJ01002657">
    <property type="protein sequence ID" value="OAE24286.1"/>
    <property type="molecule type" value="Genomic_DNA"/>
</dbReference>
<evidence type="ECO:0000259" key="8">
    <source>
        <dbReference type="PROSITE" id="PS50902"/>
    </source>
</evidence>
<dbReference type="InterPro" id="IPR001279">
    <property type="entry name" value="Metallo-B-lactamas"/>
</dbReference>